<dbReference type="PANTHER" id="PTHR30097:SF4">
    <property type="entry name" value="SLR6042 PROTEIN"/>
    <property type="match status" value="1"/>
</dbReference>
<evidence type="ECO:0000256" key="1">
    <source>
        <dbReference type="ARBA" id="ARBA00009477"/>
    </source>
</evidence>
<evidence type="ECO:0000313" key="5">
    <source>
        <dbReference type="EMBL" id="OUJ12627.1"/>
    </source>
</evidence>
<dbReference type="GO" id="GO:0015679">
    <property type="term" value="P:plasma membrane copper ion transport"/>
    <property type="evidence" value="ECO:0007669"/>
    <property type="project" value="TreeGrafter"/>
</dbReference>
<dbReference type="GO" id="GO:0030313">
    <property type="term" value="C:cell envelope"/>
    <property type="evidence" value="ECO:0007669"/>
    <property type="project" value="TreeGrafter"/>
</dbReference>
<proteinExistence type="inferred from homology"/>
<dbReference type="Gene3D" id="2.40.420.20">
    <property type="match status" value="1"/>
</dbReference>
<gene>
    <name evidence="5" type="ORF">HK26_01605</name>
</gene>
<dbReference type="InterPro" id="IPR058649">
    <property type="entry name" value="CzcB_C"/>
</dbReference>
<dbReference type="InterPro" id="IPR006143">
    <property type="entry name" value="RND_pump_MFP"/>
</dbReference>
<dbReference type="Proteomes" id="UP000194931">
    <property type="component" value="Unassembled WGS sequence"/>
</dbReference>
<comment type="caution">
    <text evidence="5">The sequence shown here is derived from an EMBL/GenBank/DDBJ whole genome shotgun (WGS) entry which is preliminary data.</text>
</comment>
<dbReference type="Gene3D" id="2.40.30.170">
    <property type="match status" value="1"/>
</dbReference>
<reference evidence="6" key="1">
    <citation type="submission" date="2014-06" db="EMBL/GenBank/DDBJ databases">
        <authorList>
            <person name="Winans N.J."/>
            <person name="Newell P.D."/>
            <person name="Douglas A.E."/>
        </authorList>
    </citation>
    <scope>NUCLEOTIDE SEQUENCE [LARGE SCALE GENOMIC DNA]</scope>
</reference>
<sequence>MRKLVLFYMVLCASSPLTTFAAEQLLPADVVLDHAALSHNNLVVAPAYPGMVYPTLAVVTQVVPDPTRLVHLHPAGSGKVVAVLVQPGTRVTQGQALLRYQDHALHATRLQAAQAQAALSAAFAARQDAAQAVHRAQQLVGQSVSVAELRRRQDVLAQAEASVRVHQADVDTLGHRFNEEFNSVSEQSARQSQNEISTLISPLDGVVQTLDASVAADLSASQEIVTVADLSCVWLVSDILPEQAHLIQTGGQQITTVGAQPVVSRIDTVEGLASPLTGLLKVISHVTDPAGRLVPGMVLNATLSEKNGVSGLIVPSQAVQTINGRSVVFVRKDATHYRPVEVDVALDNGEQAVIHAGLQEGEPVVGQGSFVLRSVLELAGMDAD</sequence>
<dbReference type="OrthoDB" id="9806939at2"/>
<dbReference type="Gene3D" id="2.40.50.100">
    <property type="match status" value="1"/>
</dbReference>
<accession>A0A252BUU7</accession>
<dbReference type="EMBL" id="JOPJ01000012">
    <property type="protein sequence ID" value="OUJ12627.1"/>
    <property type="molecule type" value="Genomic_DNA"/>
</dbReference>
<name>A0A252BUU7_9PROT</name>
<dbReference type="Pfam" id="PF25975">
    <property type="entry name" value="CzcB_C"/>
    <property type="match status" value="1"/>
</dbReference>
<dbReference type="GO" id="GO:0022857">
    <property type="term" value="F:transmembrane transporter activity"/>
    <property type="evidence" value="ECO:0007669"/>
    <property type="project" value="InterPro"/>
</dbReference>
<feature type="domain" description="CzcB-like C-terminal circularly permuted SH3-like" evidence="4">
    <location>
        <begin position="313"/>
        <end position="373"/>
    </location>
</feature>
<keyword evidence="6" id="KW-1185">Reference proteome</keyword>
<dbReference type="GO" id="GO:0016020">
    <property type="term" value="C:membrane"/>
    <property type="evidence" value="ECO:0007669"/>
    <property type="project" value="InterPro"/>
</dbReference>
<evidence type="ECO:0000259" key="4">
    <source>
        <dbReference type="Pfam" id="PF25975"/>
    </source>
</evidence>
<evidence type="ECO:0000313" key="6">
    <source>
        <dbReference type="Proteomes" id="UP000194931"/>
    </source>
</evidence>
<evidence type="ECO:0000256" key="3">
    <source>
        <dbReference type="SAM" id="SignalP"/>
    </source>
</evidence>
<feature type="chain" id="PRO_5013191228" evidence="3">
    <location>
        <begin position="22"/>
        <end position="384"/>
    </location>
</feature>
<evidence type="ECO:0000256" key="2">
    <source>
        <dbReference type="ARBA" id="ARBA00022448"/>
    </source>
</evidence>
<dbReference type="SUPFAM" id="SSF111369">
    <property type="entry name" value="HlyD-like secretion proteins"/>
    <property type="match status" value="1"/>
</dbReference>
<protein>
    <submittedName>
        <fullName evidence="5">Heat-shock protein HtpX</fullName>
    </submittedName>
</protein>
<keyword evidence="3" id="KW-0732">Signal</keyword>
<dbReference type="InterPro" id="IPR051909">
    <property type="entry name" value="MFP_Cation_Efflux"/>
</dbReference>
<keyword evidence="2" id="KW-0813">Transport</keyword>
<organism evidence="5 6">
    <name type="scientific">Acetobacter okinawensis</name>
    <dbReference type="NCBI Taxonomy" id="1076594"/>
    <lineage>
        <taxon>Bacteria</taxon>
        <taxon>Pseudomonadati</taxon>
        <taxon>Pseudomonadota</taxon>
        <taxon>Alphaproteobacteria</taxon>
        <taxon>Acetobacterales</taxon>
        <taxon>Acetobacteraceae</taxon>
        <taxon>Acetobacter</taxon>
    </lineage>
</organism>
<feature type="signal peptide" evidence="3">
    <location>
        <begin position="1"/>
        <end position="21"/>
    </location>
</feature>
<dbReference type="NCBIfam" id="TIGR01730">
    <property type="entry name" value="RND_mfp"/>
    <property type="match status" value="1"/>
</dbReference>
<dbReference type="PANTHER" id="PTHR30097">
    <property type="entry name" value="CATION EFFLUX SYSTEM PROTEIN CUSB"/>
    <property type="match status" value="1"/>
</dbReference>
<dbReference type="RefSeq" id="WP_086639199.1">
    <property type="nucleotide sequence ID" value="NZ_JOPJ01000012.1"/>
</dbReference>
<dbReference type="Gene3D" id="1.10.287.470">
    <property type="entry name" value="Helix hairpin bin"/>
    <property type="match status" value="1"/>
</dbReference>
<dbReference type="GO" id="GO:0060003">
    <property type="term" value="P:copper ion export"/>
    <property type="evidence" value="ECO:0007669"/>
    <property type="project" value="TreeGrafter"/>
</dbReference>
<dbReference type="AlphaFoldDB" id="A0A252BUU7"/>
<comment type="similarity">
    <text evidence="1">Belongs to the membrane fusion protein (MFP) (TC 8.A.1) family.</text>
</comment>